<name>A0A158D2B3_9BURK</name>
<accession>A0A158D2B3</accession>
<protein>
    <submittedName>
        <fullName evidence="1">Uncharacterized protein</fullName>
    </submittedName>
</protein>
<dbReference type="RefSeq" id="WP_061136907.1">
    <property type="nucleotide sequence ID" value="NZ_FCNX02000013.1"/>
</dbReference>
<evidence type="ECO:0000313" key="1">
    <source>
        <dbReference type="EMBL" id="SAK88795.1"/>
    </source>
</evidence>
<keyword evidence="2" id="KW-1185">Reference proteome</keyword>
<dbReference type="STRING" id="1777138.AWB77_04821"/>
<organism evidence="1 2">
    <name type="scientific">Caballeronia fortuita</name>
    <dbReference type="NCBI Taxonomy" id="1777138"/>
    <lineage>
        <taxon>Bacteria</taxon>
        <taxon>Pseudomonadati</taxon>
        <taxon>Pseudomonadota</taxon>
        <taxon>Betaproteobacteria</taxon>
        <taxon>Burkholderiales</taxon>
        <taxon>Burkholderiaceae</taxon>
        <taxon>Caballeronia</taxon>
    </lineage>
</organism>
<dbReference type="AlphaFoldDB" id="A0A158D2B3"/>
<dbReference type="EMBL" id="FCNX02000013">
    <property type="protein sequence ID" value="SAK88795.1"/>
    <property type="molecule type" value="Genomic_DNA"/>
</dbReference>
<dbReference type="Proteomes" id="UP000054903">
    <property type="component" value="Unassembled WGS sequence"/>
</dbReference>
<sequence>MSKPHPLKAVSLIDLEGALAKTIGELTGRRVTVDVNEFITDPDATWMNTATSSIAMTVSFPGPSSDLLNLLEGKSDDAS</sequence>
<comment type="caution">
    <text evidence="1">The sequence shown here is derived from an EMBL/GenBank/DDBJ whole genome shotgun (WGS) entry which is preliminary data.</text>
</comment>
<gene>
    <name evidence="1" type="ORF">AWB77_04821</name>
</gene>
<reference evidence="1" key="1">
    <citation type="submission" date="2016-01" db="EMBL/GenBank/DDBJ databases">
        <authorList>
            <person name="Peeters C."/>
        </authorList>
    </citation>
    <scope>NUCLEOTIDE SEQUENCE</scope>
    <source>
        <strain evidence="1">LMG 29320</strain>
    </source>
</reference>
<proteinExistence type="predicted"/>
<evidence type="ECO:0000313" key="2">
    <source>
        <dbReference type="Proteomes" id="UP000054903"/>
    </source>
</evidence>